<dbReference type="InterPro" id="IPR007557">
    <property type="entry name" value="PSP1_C"/>
</dbReference>
<evidence type="ECO:0000313" key="2">
    <source>
        <dbReference type="EMBL" id="WGS64267.1"/>
    </source>
</evidence>
<feature type="domain" description="PSP1 C-terminal" evidence="1">
    <location>
        <begin position="65"/>
        <end position="150"/>
    </location>
</feature>
<reference evidence="2 3" key="1">
    <citation type="submission" date="2021-02" db="EMBL/GenBank/DDBJ databases">
        <title>Characterization of Marinitoga sp. nov. str. BP5-C20A.</title>
        <authorList>
            <person name="Erauso G."/>
            <person name="Postec A."/>
        </authorList>
    </citation>
    <scope>NUCLEOTIDE SEQUENCE [LARGE SCALE GENOMIC DNA]</scope>
    <source>
        <strain evidence="2 3">BP5-C20A</strain>
    </source>
</reference>
<protein>
    <recommendedName>
        <fullName evidence="1">PSP1 C-terminal domain-containing protein</fullName>
    </recommendedName>
</protein>
<dbReference type="PROSITE" id="PS51411">
    <property type="entry name" value="PSP1_C"/>
    <property type="match status" value="1"/>
</dbReference>
<dbReference type="NCBIfam" id="NF041131">
    <property type="entry name" value="RicT_YaaT_fam"/>
    <property type="match status" value="1"/>
</dbReference>
<evidence type="ECO:0000313" key="3">
    <source>
        <dbReference type="Proteomes" id="UP001232493"/>
    </source>
</evidence>
<dbReference type="Proteomes" id="UP001232493">
    <property type="component" value="Chromosome"/>
</dbReference>
<gene>
    <name evidence="2" type="ORF">JRV97_07765</name>
</gene>
<evidence type="ECO:0000259" key="1">
    <source>
        <dbReference type="PROSITE" id="PS51411"/>
    </source>
</evidence>
<dbReference type="Pfam" id="PF04468">
    <property type="entry name" value="PSP1"/>
    <property type="match status" value="1"/>
</dbReference>
<sequence>MINLKALVYGVEITKLSPILYYAGNGEDIKIGDLVLVNTDMGLDVGKVVIGPKELTFEEIGYEVTSILRKLDDDDLKKYEENKKMARKAKEVTEIKAKELGLPMRILSARFVFDRSKIIVYFGSDTRVDFRELVKGLAKEFKARIELRQIGIRDEVKMIGAIGLCGQITCCSRFLRKFDSIKMEMAKTQQMLINTAKISGRCGRLMCCLAYENEFYENELKCIPNEGSTIEYENVPARVITVNAFLKQVTLQIIENNQPVMVKLPFEYFKKNCPLGD</sequence>
<proteinExistence type="predicted"/>
<organism evidence="2 3">
    <name type="scientific">Marinitoga aeolica</name>
    <dbReference type="NCBI Taxonomy" id="2809031"/>
    <lineage>
        <taxon>Bacteria</taxon>
        <taxon>Thermotogati</taxon>
        <taxon>Thermotogota</taxon>
        <taxon>Thermotogae</taxon>
        <taxon>Petrotogales</taxon>
        <taxon>Petrotogaceae</taxon>
        <taxon>Marinitoga</taxon>
    </lineage>
</organism>
<dbReference type="InterPro" id="IPR047767">
    <property type="entry name" value="PSP1-like"/>
</dbReference>
<dbReference type="RefSeq" id="WP_280997780.1">
    <property type="nucleotide sequence ID" value="NZ_CP069362.1"/>
</dbReference>
<accession>A0ABY8PNP2</accession>
<dbReference type="PANTHER" id="PTHR43830:SF3">
    <property type="entry name" value="PROTEIN PSP1"/>
    <property type="match status" value="1"/>
</dbReference>
<keyword evidence="3" id="KW-1185">Reference proteome</keyword>
<dbReference type="PANTHER" id="PTHR43830">
    <property type="entry name" value="PROTEIN PSP1"/>
    <property type="match status" value="1"/>
</dbReference>
<name>A0ABY8PNP2_9BACT</name>
<dbReference type="EMBL" id="CP069362">
    <property type="protein sequence ID" value="WGS64267.1"/>
    <property type="molecule type" value="Genomic_DNA"/>
</dbReference>